<dbReference type="GO" id="GO:0030246">
    <property type="term" value="F:carbohydrate binding"/>
    <property type="evidence" value="ECO:0007669"/>
    <property type="project" value="InterPro"/>
</dbReference>
<dbReference type="InterPro" id="IPR039155">
    <property type="entry name" value="MLEC"/>
</dbReference>
<feature type="domain" description="Malectin" evidence="13">
    <location>
        <begin position="27"/>
        <end position="186"/>
    </location>
</feature>
<evidence type="ECO:0000256" key="1">
    <source>
        <dbReference type="ARBA" id="ARBA00004115"/>
    </source>
</evidence>
<dbReference type="GO" id="GO:0005789">
    <property type="term" value="C:endoplasmic reticulum membrane"/>
    <property type="evidence" value="ECO:0007669"/>
    <property type="project" value="UniProtKB-SubCell"/>
</dbReference>
<feature type="transmembrane region" description="Helical" evidence="10">
    <location>
        <begin position="1375"/>
        <end position="1399"/>
    </location>
</feature>
<evidence type="ECO:0000313" key="14">
    <source>
        <dbReference type="EMBL" id="CAG9310814.1"/>
    </source>
</evidence>
<keyword evidence="7 10" id="KW-0472">Membrane</keyword>
<dbReference type="Pfam" id="PF02010">
    <property type="entry name" value="REJ"/>
    <property type="match status" value="1"/>
</dbReference>
<evidence type="ECO:0008006" key="16">
    <source>
        <dbReference type="Google" id="ProtNLM"/>
    </source>
</evidence>
<feature type="transmembrane region" description="Helical" evidence="10">
    <location>
        <begin position="1411"/>
        <end position="1431"/>
    </location>
</feature>
<gene>
    <name evidence="14" type="ORF">BSTOLATCC_MIC2528</name>
</gene>
<keyword evidence="4 11" id="KW-0732">Signal</keyword>
<organism evidence="14 15">
    <name type="scientific">Blepharisma stoltei</name>
    <dbReference type="NCBI Taxonomy" id="1481888"/>
    <lineage>
        <taxon>Eukaryota</taxon>
        <taxon>Sar</taxon>
        <taxon>Alveolata</taxon>
        <taxon>Ciliophora</taxon>
        <taxon>Postciliodesmatophora</taxon>
        <taxon>Heterotrichea</taxon>
        <taxon>Heterotrichida</taxon>
        <taxon>Blepharismidae</taxon>
        <taxon>Blepharisma</taxon>
    </lineage>
</organism>
<feature type="transmembrane region" description="Helical" evidence="10">
    <location>
        <begin position="1484"/>
        <end position="1508"/>
    </location>
</feature>
<accession>A0AAU9II23</accession>
<dbReference type="Proteomes" id="UP001162131">
    <property type="component" value="Unassembled WGS sequence"/>
</dbReference>
<keyword evidence="5" id="KW-0256">Endoplasmic reticulum</keyword>
<evidence type="ECO:0000256" key="11">
    <source>
        <dbReference type="SAM" id="SignalP"/>
    </source>
</evidence>
<comment type="subcellular location">
    <subcellularLocation>
        <location evidence="1">Endoplasmic reticulum membrane</location>
        <topology evidence="1">Single-pass type I membrane protein</topology>
    </subcellularLocation>
</comment>
<comment type="similarity">
    <text evidence="2">Belongs to the malectin family.</text>
</comment>
<feature type="transmembrane region" description="Helical" evidence="10">
    <location>
        <begin position="1094"/>
        <end position="1113"/>
    </location>
</feature>
<dbReference type="PANTHER" id="PTHR13460:SF0">
    <property type="entry name" value="MALECTIN"/>
    <property type="match status" value="1"/>
</dbReference>
<evidence type="ECO:0000259" key="13">
    <source>
        <dbReference type="Pfam" id="PF11721"/>
    </source>
</evidence>
<keyword evidence="6 10" id="KW-1133">Transmembrane helix</keyword>
<name>A0AAU9II23_9CILI</name>
<dbReference type="PANTHER" id="PTHR13460">
    <property type="match status" value="1"/>
</dbReference>
<evidence type="ECO:0000256" key="9">
    <source>
        <dbReference type="ARBA" id="ARBA00023277"/>
    </source>
</evidence>
<comment type="caution">
    <text evidence="14">The sequence shown here is derived from an EMBL/GenBank/DDBJ whole genome shotgun (WGS) entry which is preliminary data.</text>
</comment>
<evidence type="ECO:0000256" key="6">
    <source>
        <dbReference type="ARBA" id="ARBA00022989"/>
    </source>
</evidence>
<evidence type="ECO:0000259" key="12">
    <source>
        <dbReference type="Pfam" id="PF02010"/>
    </source>
</evidence>
<keyword evidence="15" id="KW-1185">Reference proteome</keyword>
<sequence length="1561" mass="175513">MESFLGLLSLWIFFSLTFAASLQVIKAQNFGSSSSYLSSNSITFPADSTGSSYYYSSISTSSAILHTKDKALYQTGLWVALDSHYKFSVNLADGNYILILRFAEIQYDSATSRVFSMNFCGQSLFEYLDIYQLTGGKNIAVDFFYEFSVSKNIVNYQSSNYDLTKNKGQLDFEIISVIDKGIINALQIIKGSCDETRICNNCYDPLCNKCDYTTGICEECIYNAELNDKNYCACPSKADDGSIVAILSAPKQACSACVVKLDGTGSIGSGGLTYAWIADGLTKWTDPVFYYTVPDVSVQTTTNVTLKVTDSCGFQNSTSWTISIVKESVIVDIKEYDLSYDTSKYSSFSADSLTVDNGNVQKYEWSVTPLVKGLNNPNQKDISIQFPTSDVYSLSLTVFMDNGKYGADVATISVMPEAPTIFVTGVNSTYNNFTTVTFNATFLYQNGTYNKNYAIDYQASYGCPKGATFRKVDNGDFVFKSYGEVKDYYTCYFYVTAEIYSGFNASTLCYLNITSTPVPEVYVSYSKSYFDWSAPIRFMANIPDQTNLVFQWEQTDNNTKIDPAILTTPTNQSSYTIPERCLEPQKEYEFTIHVRNTKTNATADVSTRRWVNSPPRYGTFTVTPTSGTVLETPFSAVFQGFVDPEKNLPISYQIFQVQSNGKTVAITPKTSSNNFNITIGESSGKVPLIGRVYDSLGTFTELSFNITVNPSSVGSTDQAKSLLNNGANMDQTLYISSIVAISQYTFQNPTSGTSTESVVSTLLQALNNWSDSKEMTDIDVSTTFDVISVFLNESSSYGEELIQNISKSLDNALSKADTLDDNTYKVFIKQVDVVSGRSSQILSNGESKSNNATYADIWTKVTSSFSLSSEKYQKKTNPNEPIIQIPGDTFSVTLESRDYNTVKNVNYWNTNLSNCTVAFETDVAQDSGNIVYHIPIITTSNFGNVSASLPTKFTQILPNSNTCEMDGLDLNCISSSINQTFAYNISEETFYVQPNISKIDKGELKPATQIVNISSVSVVFPSPTSGSASDLNCFILDSETEVFGSSHCETIPDGNTVTCKCNFNGLIAPFLSPDVSSVMKYVVDKFDPEIYNEMTLIPIAIFSLLTIIYVLLFRDMRKLDRLTGKFLKAKSRFIIKSIKRSIESVVWDTNFNTIKKIKKDLERMKTAIIQNLENFDTRPIEDRDFVNFLLTKDRIIKHSKEALFNIHMNEIRPIIENLEDENQEFQELMAKIKPRKKYFARLVSIFKTDPNEARIFKLIEENINQGTKIDKKMKKRIIEDIKNDSRNDNYGNAVVVIDLELDSNEDIFISIDSQKSLFNYDINSYGFFIKFLEKNMKNNYKPEKSFIYYFLQNSLVFGLISFTDLNFTRTARLTLLMINIFLCCWITILFFGAQTYFYSDVSILNFSQVQLVLYAFTLVINQAVLMAGQFLPSNYLYKEYLKEEKKYSNKLSKASFGVCWLFMIGMFVSSCINAGNLDYDQQVSLIQTIFISMLTTVIFMGVIKPALIALHETIGIQILIKRWLLACYAAFKRIFCCKRRENALIHPVNEDLIRDAAEEQI</sequence>
<dbReference type="InterPro" id="IPR002859">
    <property type="entry name" value="PKD/REJ-like"/>
</dbReference>
<evidence type="ECO:0000256" key="10">
    <source>
        <dbReference type="SAM" id="Phobius"/>
    </source>
</evidence>
<evidence type="ECO:0000256" key="2">
    <source>
        <dbReference type="ARBA" id="ARBA00009141"/>
    </source>
</evidence>
<reference evidence="14" key="1">
    <citation type="submission" date="2021-09" db="EMBL/GenBank/DDBJ databases">
        <authorList>
            <consortium name="AG Swart"/>
            <person name="Singh M."/>
            <person name="Singh A."/>
            <person name="Seah K."/>
            <person name="Emmerich C."/>
        </authorList>
    </citation>
    <scope>NUCLEOTIDE SEQUENCE</scope>
    <source>
        <strain evidence="14">ATCC30299</strain>
    </source>
</reference>
<feature type="domain" description="PKD/REJ-like" evidence="12">
    <location>
        <begin position="447"/>
        <end position="723"/>
    </location>
</feature>
<dbReference type="Gene3D" id="2.60.120.430">
    <property type="entry name" value="Galactose-binding lectin"/>
    <property type="match status" value="1"/>
</dbReference>
<dbReference type="Pfam" id="PF11721">
    <property type="entry name" value="Malectin"/>
    <property type="match status" value="1"/>
</dbReference>
<dbReference type="EMBL" id="CAJZBQ010000003">
    <property type="protein sequence ID" value="CAG9310814.1"/>
    <property type="molecule type" value="Genomic_DNA"/>
</dbReference>
<feature type="signal peptide" evidence="11">
    <location>
        <begin position="1"/>
        <end position="19"/>
    </location>
</feature>
<dbReference type="InterPro" id="IPR021720">
    <property type="entry name" value="Malectin_dom"/>
</dbReference>
<evidence type="ECO:0000256" key="5">
    <source>
        <dbReference type="ARBA" id="ARBA00022824"/>
    </source>
</evidence>
<evidence type="ECO:0000256" key="3">
    <source>
        <dbReference type="ARBA" id="ARBA00022692"/>
    </source>
</evidence>
<keyword evidence="8" id="KW-0325">Glycoprotein</keyword>
<feature type="transmembrane region" description="Helical" evidence="10">
    <location>
        <begin position="1451"/>
        <end position="1472"/>
    </location>
</feature>
<feature type="chain" id="PRO_5043874372" description="PKD/REJ-like domain-containing protein" evidence="11">
    <location>
        <begin position="20"/>
        <end position="1561"/>
    </location>
</feature>
<keyword evidence="3 10" id="KW-0812">Transmembrane</keyword>
<evidence type="ECO:0000313" key="15">
    <source>
        <dbReference type="Proteomes" id="UP001162131"/>
    </source>
</evidence>
<evidence type="ECO:0000256" key="4">
    <source>
        <dbReference type="ARBA" id="ARBA00022729"/>
    </source>
</evidence>
<evidence type="ECO:0000256" key="7">
    <source>
        <dbReference type="ARBA" id="ARBA00023136"/>
    </source>
</evidence>
<keyword evidence="9" id="KW-0119">Carbohydrate metabolism</keyword>
<proteinExistence type="inferred from homology"/>
<evidence type="ECO:0000256" key="8">
    <source>
        <dbReference type="ARBA" id="ARBA00023180"/>
    </source>
</evidence>
<protein>
    <recommendedName>
        <fullName evidence="16">PKD/REJ-like domain-containing protein</fullName>
    </recommendedName>
</protein>